<sequence length="28" mass="3117">MGAAPGEQREYCTPDGIRIKVSASRYPY</sequence>
<organism evidence="1 2">
    <name type="scientific">Pseudonocardia charpentierae</name>
    <dbReference type="NCBI Taxonomy" id="3075545"/>
    <lineage>
        <taxon>Bacteria</taxon>
        <taxon>Bacillati</taxon>
        <taxon>Actinomycetota</taxon>
        <taxon>Actinomycetes</taxon>
        <taxon>Pseudonocardiales</taxon>
        <taxon>Pseudonocardiaceae</taxon>
        <taxon>Pseudonocardia</taxon>
    </lineage>
</organism>
<reference evidence="2" key="1">
    <citation type="submission" date="2023-07" db="EMBL/GenBank/DDBJ databases">
        <title>30 novel species of actinomycetes from the DSMZ collection.</title>
        <authorList>
            <person name="Nouioui I."/>
        </authorList>
    </citation>
    <scope>NUCLEOTIDE SEQUENCE [LARGE SCALE GENOMIC DNA]</scope>
    <source>
        <strain evidence="2">DSM 45834</strain>
    </source>
</reference>
<keyword evidence="2" id="KW-1185">Reference proteome</keyword>
<accession>A0ABU2NFY7</accession>
<dbReference type="EMBL" id="JAVREJ010000022">
    <property type="protein sequence ID" value="MDT0352875.1"/>
    <property type="molecule type" value="Genomic_DNA"/>
</dbReference>
<protein>
    <submittedName>
        <fullName evidence="1">Uncharacterized protein</fullName>
    </submittedName>
</protein>
<proteinExistence type="predicted"/>
<name>A0ABU2NFY7_9PSEU</name>
<evidence type="ECO:0000313" key="2">
    <source>
        <dbReference type="Proteomes" id="UP001183202"/>
    </source>
</evidence>
<gene>
    <name evidence="1" type="ORF">RM445_25470</name>
</gene>
<dbReference type="Proteomes" id="UP001183202">
    <property type="component" value="Unassembled WGS sequence"/>
</dbReference>
<comment type="caution">
    <text evidence="1">The sequence shown here is derived from an EMBL/GenBank/DDBJ whole genome shotgun (WGS) entry which is preliminary data.</text>
</comment>
<evidence type="ECO:0000313" key="1">
    <source>
        <dbReference type="EMBL" id="MDT0352875.1"/>
    </source>
</evidence>